<keyword evidence="4" id="KW-0732">Signal</keyword>
<evidence type="ECO:0000256" key="4">
    <source>
        <dbReference type="SAM" id="SignalP"/>
    </source>
</evidence>
<evidence type="ECO:0000256" key="1">
    <source>
        <dbReference type="ARBA" id="ARBA00010088"/>
    </source>
</evidence>
<dbReference type="RefSeq" id="XP_042996859.1">
    <property type="nucleotide sequence ID" value="XM_043140925.1"/>
</dbReference>
<gene>
    <name evidence="7" type="ORF">UV8b_03427</name>
</gene>
<dbReference type="SUPFAM" id="SSF53474">
    <property type="entry name" value="alpha/beta-Hydrolases"/>
    <property type="match status" value="1"/>
</dbReference>
<feature type="chain" id="PRO_5034515011" description="Peptidase S33 tripeptidyl aminopeptidase-like C-terminal domain-containing protein" evidence="4">
    <location>
        <begin position="25"/>
        <end position="599"/>
    </location>
</feature>
<evidence type="ECO:0000259" key="6">
    <source>
        <dbReference type="Pfam" id="PF08386"/>
    </source>
</evidence>
<dbReference type="InterPro" id="IPR000073">
    <property type="entry name" value="AB_hydrolase_1"/>
</dbReference>
<accession>A0A8E5MGT0</accession>
<dbReference type="GeneID" id="66064205"/>
<feature type="compositionally biased region" description="Gly residues" evidence="3">
    <location>
        <begin position="476"/>
        <end position="489"/>
    </location>
</feature>
<dbReference type="Proteomes" id="UP000027002">
    <property type="component" value="Chromosome 3"/>
</dbReference>
<reference evidence="7" key="1">
    <citation type="submission" date="2020-03" db="EMBL/GenBank/DDBJ databases">
        <title>A mixture of massive structural variations and highly conserved coding sequences in Ustilaginoidea virens genome.</title>
        <authorList>
            <person name="Zhang K."/>
            <person name="Zhao Z."/>
            <person name="Zhang Z."/>
            <person name="Li Y."/>
            <person name="Hsiang T."/>
            <person name="Sun W."/>
        </authorList>
    </citation>
    <scope>NUCLEOTIDE SEQUENCE</scope>
    <source>
        <strain evidence="7">UV-8b</strain>
    </source>
</reference>
<proteinExistence type="inferred from homology"/>
<evidence type="ECO:0000313" key="8">
    <source>
        <dbReference type="Proteomes" id="UP000027002"/>
    </source>
</evidence>
<dbReference type="GO" id="GO:0016787">
    <property type="term" value="F:hydrolase activity"/>
    <property type="evidence" value="ECO:0007669"/>
    <property type="project" value="UniProtKB-KW"/>
</dbReference>
<dbReference type="Gene3D" id="3.40.50.1820">
    <property type="entry name" value="alpha/beta hydrolase"/>
    <property type="match status" value="1"/>
</dbReference>
<dbReference type="KEGG" id="uvi:66064205"/>
<feature type="domain" description="AB hydrolase-1" evidence="5">
    <location>
        <begin position="97"/>
        <end position="281"/>
    </location>
</feature>
<dbReference type="InterPro" id="IPR051601">
    <property type="entry name" value="Serine_prot/Carboxylest_S33"/>
</dbReference>
<evidence type="ECO:0000256" key="3">
    <source>
        <dbReference type="SAM" id="MobiDB-lite"/>
    </source>
</evidence>
<dbReference type="InterPro" id="IPR013595">
    <property type="entry name" value="Pept_S33_TAP-like_C"/>
</dbReference>
<dbReference type="InterPro" id="IPR029058">
    <property type="entry name" value="AB_hydrolase_fold"/>
</dbReference>
<keyword evidence="2" id="KW-0378">Hydrolase</keyword>
<feature type="region of interest" description="Disordered" evidence="3">
    <location>
        <begin position="468"/>
        <end position="495"/>
    </location>
</feature>
<sequence length="599" mass="63691">MRLRSPLLLCPELLLRLLLPAAAAAAAAAANASAGFEWDSITPSPRLEYHACYASFRCARLSVPLDWRNASDGRAAAIAVISLPARVPDTDAAFAGPVLANPGGPGDSGVELLRARGRFLQDYVDIPGRRHYELVSFDPRGVANSRPLADCFPGGTLARAALKLELRGAQGERERGRYAVAHGLALVDGFAKRCEGADRDDGRAIFSYLNTPSVARDMVEMDDVARLQYIGFSYGTVLGNYFASMFPERIGRMVLDGVCNAVDYSTGPGWLTNTVDADKVVGKLFEGCFGAGPQSCALARPDDRSASDISTRFWSWVGGLDEAPVSGLAPSGNYVVLTGVDVRLLVARAAYRPLSTYKALAQDLDAAMRGANLSAVLAKVEAGLGEPLQTACPVANATLAPDQGADAHHGIVCCDGGDVTGTGAAWWQAYLDRQLRQSSVFGYMWTSIRFPCARWRFKPSWAFRGPFTTPEASSGSGSGSGGGAGGGAGGEREERGKPAAPLLFLTNRLDPVTPLSAARAMAGAHPGARVVVQEAIGHCAMLSAYSECTRRLVREYLDSGKVPDGEASCEAECGPWDADCRVEVRESRPWHERRFPLGA</sequence>
<evidence type="ECO:0000259" key="5">
    <source>
        <dbReference type="Pfam" id="PF00561"/>
    </source>
</evidence>
<feature type="signal peptide" evidence="4">
    <location>
        <begin position="1"/>
        <end position="24"/>
    </location>
</feature>
<comment type="similarity">
    <text evidence="1">Belongs to the peptidase S33 family.</text>
</comment>
<keyword evidence="8" id="KW-1185">Reference proteome</keyword>
<dbReference type="PANTHER" id="PTHR43248">
    <property type="entry name" value="2-SUCCINYL-6-HYDROXY-2,4-CYCLOHEXADIENE-1-CARBOXYLATE SYNTHASE"/>
    <property type="match status" value="1"/>
</dbReference>
<dbReference type="OrthoDB" id="425534at2759"/>
<dbReference type="Pfam" id="PF08386">
    <property type="entry name" value="Abhydrolase_4"/>
    <property type="match status" value="1"/>
</dbReference>
<dbReference type="EMBL" id="CP072755">
    <property type="protein sequence ID" value="QUC19186.1"/>
    <property type="molecule type" value="Genomic_DNA"/>
</dbReference>
<dbReference type="PANTHER" id="PTHR43248:SF25">
    <property type="entry name" value="AB HYDROLASE-1 DOMAIN-CONTAINING PROTEIN-RELATED"/>
    <property type="match status" value="1"/>
</dbReference>
<evidence type="ECO:0000256" key="2">
    <source>
        <dbReference type="ARBA" id="ARBA00022801"/>
    </source>
</evidence>
<evidence type="ECO:0008006" key="9">
    <source>
        <dbReference type="Google" id="ProtNLM"/>
    </source>
</evidence>
<name>A0A8E5MGT0_USTVR</name>
<evidence type="ECO:0000313" key="7">
    <source>
        <dbReference type="EMBL" id="QUC19186.1"/>
    </source>
</evidence>
<organism evidence="7 8">
    <name type="scientific">Ustilaginoidea virens</name>
    <name type="common">Rice false smut fungus</name>
    <name type="synonym">Villosiclava virens</name>
    <dbReference type="NCBI Taxonomy" id="1159556"/>
    <lineage>
        <taxon>Eukaryota</taxon>
        <taxon>Fungi</taxon>
        <taxon>Dikarya</taxon>
        <taxon>Ascomycota</taxon>
        <taxon>Pezizomycotina</taxon>
        <taxon>Sordariomycetes</taxon>
        <taxon>Hypocreomycetidae</taxon>
        <taxon>Hypocreales</taxon>
        <taxon>Clavicipitaceae</taxon>
        <taxon>Ustilaginoidea</taxon>
    </lineage>
</organism>
<feature type="domain" description="Peptidase S33 tripeptidyl aminopeptidase-like C-terminal" evidence="6">
    <location>
        <begin position="495"/>
        <end position="569"/>
    </location>
</feature>
<dbReference type="Pfam" id="PF00561">
    <property type="entry name" value="Abhydrolase_1"/>
    <property type="match status" value="1"/>
</dbReference>
<dbReference type="AlphaFoldDB" id="A0A8E5MGT0"/>
<protein>
    <recommendedName>
        <fullName evidence="9">Peptidase S33 tripeptidyl aminopeptidase-like C-terminal domain-containing protein</fullName>
    </recommendedName>
</protein>